<evidence type="ECO:0000313" key="3">
    <source>
        <dbReference type="Proteomes" id="UP001187531"/>
    </source>
</evidence>
<gene>
    <name evidence="2" type="ORF">QYM36_012041</name>
</gene>
<keyword evidence="3" id="KW-1185">Reference proteome</keyword>
<accession>A0AA88HKN8</accession>
<proteinExistence type="predicted"/>
<evidence type="ECO:0000313" key="2">
    <source>
        <dbReference type="EMBL" id="KAK2710733.1"/>
    </source>
</evidence>
<feature type="compositionally biased region" description="Basic and acidic residues" evidence="1">
    <location>
        <begin position="17"/>
        <end position="37"/>
    </location>
</feature>
<dbReference type="Proteomes" id="UP001187531">
    <property type="component" value="Unassembled WGS sequence"/>
</dbReference>
<name>A0AA88HKN8_ARTSF</name>
<organism evidence="2 3">
    <name type="scientific">Artemia franciscana</name>
    <name type="common">Brine shrimp</name>
    <name type="synonym">Artemia sanfranciscana</name>
    <dbReference type="NCBI Taxonomy" id="6661"/>
    <lineage>
        <taxon>Eukaryota</taxon>
        <taxon>Metazoa</taxon>
        <taxon>Ecdysozoa</taxon>
        <taxon>Arthropoda</taxon>
        <taxon>Crustacea</taxon>
        <taxon>Branchiopoda</taxon>
        <taxon>Anostraca</taxon>
        <taxon>Artemiidae</taxon>
        <taxon>Artemia</taxon>
    </lineage>
</organism>
<feature type="region of interest" description="Disordered" evidence="1">
    <location>
        <begin position="1"/>
        <end position="37"/>
    </location>
</feature>
<dbReference type="EMBL" id="JAVRJZ010000016">
    <property type="protein sequence ID" value="KAK2710733.1"/>
    <property type="molecule type" value="Genomic_DNA"/>
</dbReference>
<dbReference type="AlphaFoldDB" id="A0AA88HKN8"/>
<evidence type="ECO:0000256" key="1">
    <source>
        <dbReference type="SAM" id="MobiDB-lite"/>
    </source>
</evidence>
<comment type="caution">
    <text evidence="2">The sequence shown here is derived from an EMBL/GenBank/DDBJ whole genome shotgun (WGS) entry which is preliminary data.</text>
</comment>
<reference evidence="2" key="1">
    <citation type="submission" date="2023-07" db="EMBL/GenBank/DDBJ databases">
        <title>Chromosome-level genome assembly of Artemia franciscana.</title>
        <authorList>
            <person name="Jo E."/>
        </authorList>
    </citation>
    <scope>NUCLEOTIDE SEQUENCE</scope>
    <source>
        <tissue evidence="2">Whole body</tissue>
    </source>
</reference>
<feature type="compositionally biased region" description="Low complexity" evidence="1">
    <location>
        <begin position="90"/>
        <end position="106"/>
    </location>
</feature>
<protein>
    <submittedName>
        <fullName evidence="2">Uncharacterized protein</fullName>
    </submittedName>
</protein>
<sequence length="308" mass="33883">MARITLLGILSGPENDDPLRGDYSCRETSGKKQDVDRSASLCLPKTSAEVTVSSLPEGYSRFGVEDKKTLDSKDRVSAGYVPYPSENIKSSPSLSGRSTSSESSLLQDKHYVLQPKIVSLKRDDFELCEKPLSNKDKNPNSYISLPLEDEDNKLSQGYAHVGMGPSMGYVPAPDFKKSTLMEMQNFPKSFKMPEYQAEDKINNWDPSTLADLAFKMPDSPNKSEVGPAQSYVHIGLDTNGKSEGMINSKSCISDICLDQKDIQVPIPPEGYVQVGIENKSQAQGYIPTLPDFKKDKKNCGGYVTVDSQ</sequence>
<feature type="region of interest" description="Disordered" evidence="1">
    <location>
        <begin position="73"/>
        <end position="106"/>
    </location>
</feature>